<dbReference type="PANTHER" id="PTHR47718">
    <property type="entry name" value="OS01G0519700 PROTEIN"/>
    <property type="match status" value="1"/>
</dbReference>
<dbReference type="EnsemblPlants" id="TuG1812G0400001413.01.T05">
    <property type="protein sequence ID" value="TuG1812G0400001413.01.T05.cds270168"/>
    <property type="gene ID" value="TuG1812G0400001413.01"/>
</dbReference>
<reference evidence="1" key="2">
    <citation type="submission" date="2018-03" db="EMBL/GenBank/DDBJ databases">
        <title>The Triticum urartu genome reveals the dynamic nature of wheat genome evolution.</title>
        <authorList>
            <person name="Ling H."/>
            <person name="Ma B."/>
            <person name="Shi X."/>
            <person name="Liu H."/>
            <person name="Dong L."/>
            <person name="Sun H."/>
            <person name="Cao Y."/>
            <person name="Gao Q."/>
            <person name="Zheng S."/>
            <person name="Li Y."/>
            <person name="Yu Y."/>
            <person name="Du H."/>
            <person name="Qi M."/>
            <person name="Li Y."/>
            <person name="Yu H."/>
            <person name="Cui Y."/>
            <person name="Wang N."/>
            <person name="Chen C."/>
            <person name="Wu H."/>
            <person name="Zhao Y."/>
            <person name="Zhang J."/>
            <person name="Li Y."/>
            <person name="Zhou W."/>
            <person name="Zhang B."/>
            <person name="Hu W."/>
            <person name="Eijk M."/>
            <person name="Tang J."/>
            <person name="Witsenboer H."/>
            <person name="Zhao S."/>
            <person name="Li Z."/>
            <person name="Zhang A."/>
            <person name="Wang D."/>
            <person name="Liang C."/>
        </authorList>
    </citation>
    <scope>NUCLEOTIDE SEQUENCE [LARGE SCALE GENOMIC DNA]</scope>
    <source>
        <strain evidence="1">cv. G1812</strain>
    </source>
</reference>
<organism evidence="1 2">
    <name type="scientific">Triticum urartu</name>
    <name type="common">Red wild einkorn</name>
    <name type="synonym">Crithodium urartu</name>
    <dbReference type="NCBI Taxonomy" id="4572"/>
    <lineage>
        <taxon>Eukaryota</taxon>
        <taxon>Viridiplantae</taxon>
        <taxon>Streptophyta</taxon>
        <taxon>Embryophyta</taxon>
        <taxon>Tracheophyta</taxon>
        <taxon>Spermatophyta</taxon>
        <taxon>Magnoliopsida</taxon>
        <taxon>Liliopsida</taxon>
        <taxon>Poales</taxon>
        <taxon>Poaceae</taxon>
        <taxon>BOP clade</taxon>
        <taxon>Pooideae</taxon>
        <taxon>Triticodae</taxon>
        <taxon>Triticeae</taxon>
        <taxon>Triticinae</taxon>
        <taxon>Triticum</taxon>
    </lineage>
</organism>
<dbReference type="Gramene" id="TuG1812G0400001413.01.T02">
    <property type="protein sequence ID" value="TuG1812G0400001413.01.T02.cds270176"/>
    <property type="gene ID" value="TuG1812G0400001413.01"/>
</dbReference>
<dbReference type="EnsemblPlants" id="TuG1812G0400001413.01.T04">
    <property type="protein sequence ID" value="TuG1812G0400001413.01.T04.cds270168"/>
    <property type="gene ID" value="TuG1812G0400001413.01"/>
</dbReference>
<reference evidence="1" key="3">
    <citation type="submission" date="2022-06" db="UniProtKB">
        <authorList>
            <consortium name="EnsemblPlants"/>
        </authorList>
    </citation>
    <scope>IDENTIFICATION</scope>
</reference>
<accession>A0A8R7U6N3</accession>
<proteinExistence type="predicted"/>
<evidence type="ECO:0008006" key="3">
    <source>
        <dbReference type="Google" id="ProtNLM"/>
    </source>
</evidence>
<evidence type="ECO:0000313" key="1">
    <source>
        <dbReference type="EnsemblPlants" id="TuG1812G0400001413.01.T06.cds270168"/>
    </source>
</evidence>
<protein>
    <recommendedName>
        <fullName evidence="3">Protein FAR1-RELATED SEQUENCE</fullName>
    </recommendedName>
</protein>
<dbReference type="Proteomes" id="UP000015106">
    <property type="component" value="Chromosome 4"/>
</dbReference>
<dbReference type="Gramene" id="TuG1812G0400001413.01.T01">
    <property type="protein sequence ID" value="TuG1812G0400001413.01.T01.cds270176"/>
    <property type="gene ID" value="TuG1812G0400001413.01"/>
</dbReference>
<dbReference type="PANTHER" id="PTHR47718:SF13">
    <property type="entry name" value="OS09G0290500 PROTEIN"/>
    <property type="match status" value="1"/>
</dbReference>
<evidence type="ECO:0000313" key="2">
    <source>
        <dbReference type="Proteomes" id="UP000015106"/>
    </source>
</evidence>
<dbReference type="EnsemblPlants" id="TuG1812G0400001413.01.T03">
    <property type="protein sequence ID" value="TuG1812G0400001413.01.T03.cds270176"/>
    <property type="gene ID" value="TuG1812G0400001413.01"/>
</dbReference>
<keyword evidence="2" id="KW-1185">Reference proteome</keyword>
<dbReference type="AlphaFoldDB" id="A0A8R7U6N3"/>
<dbReference type="EnsemblPlants" id="TuG1812G0400001413.01.T02">
    <property type="protein sequence ID" value="TuG1812G0400001413.01.T02.cds270176"/>
    <property type="gene ID" value="TuG1812G0400001413.01"/>
</dbReference>
<dbReference type="EnsemblPlants" id="TuG1812G0400001413.01.T06">
    <property type="protein sequence ID" value="TuG1812G0400001413.01.T06.cds270168"/>
    <property type="gene ID" value="TuG1812G0400001413.01"/>
</dbReference>
<dbReference type="EnsemblPlants" id="TuG1812G0400001413.01.T01">
    <property type="protein sequence ID" value="TuG1812G0400001413.01.T01.cds270176"/>
    <property type="gene ID" value="TuG1812G0400001413.01"/>
</dbReference>
<dbReference type="Gramene" id="TuG1812G0400001413.01.T04">
    <property type="protein sequence ID" value="TuG1812G0400001413.01.T04.cds270168"/>
    <property type="gene ID" value="TuG1812G0400001413.01"/>
</dbReference>
<dbReference type="Gramene" id="TuG1812G0400001413.01.T06">
    <property type="protein sequence ID" value="TuG1812G0400001413.01.T06.cds270168"/>
    <property type="gene ID" value="TuG1812G0400001413.01"/>
</dbReference>
<dbReference type="Gramene" id="TuG1812G0400001413.01.T03">
    <property type="protein sequence ID" value="TuG1812G0400001413.01.T03.cds270176"/>
    <property type="gene ID" value="TuG1812G0400001413.01"/>
</dbReference>
<reference evidence="2" key="1">
    <citation type="journal article" date="2013" name="Nature">
        <title>Draft genome of the wheat A-genome progenitor Triticum urartu.</title>
        <authorList>
            <person name="Ling H.Q."/>
            <person name="Zhao S."/>
            <person name="Liu D."/>
            <person name="Wang J."/>
            <person name="Sun H."/>
            <person name="Zhang C."/>
            <person name="Fan H."/>
            <person name="Li D."/>
            <person name="Dong L."/>
            <person name="Tao Y."/>
            <person name="Gao C."/>
            <person name="Wu H."/>
            <person name="Li Y."/>
            <person name="Cui Y."/>
            <person name="Guo X."/>
            <person name="Zheng S."/>
            <person name="Wang B."/>
            <person name="Yu K."/>
            <person name="Liang Q."/>
            <person name="Yang W."/>
            <person name="Lou X."/>
            <person name="Chen J."/>
            <person name="Feng M."/>
            <person name="Jian J."/>
            <person name="Zhang X."/>
            <person name="Luo G."/>
            <person name="Jiang Y."/>
            <person name="Liu J."/>
            <person name="Wang Z."/>
            <person name="Sha Y."/>
            <person name="Zhang B."/>
            <person name="Wu H."/>
            <person name="Tang D."/>
            <person name="Shen Q."/>
            <person name="Xue P."/>
            <person name="Zou S."/>
            <person name="Wang X."/>
            <person name="Liu X."/>
            <person name="Wang F."/>
            <person name="Yang Y."/>
            <person name="An X."/>
            <person name="Dong Z."/>
            <person name="Zhang K."/>
            <person name="Zhang X."/>
            <person name="Luo M.C."/>
            <person name="Dvorak J."/>
            <person name="Tong Y."/>
            <person name="Wang J."/>
            <person name="Yang H."/>
            <person name="Li Z."/>
            <person name="Wang D."/>
            <person name="Zhang A."/>
            <person name="Wang J."/>
        </authorList>
    </citation>
    <scope>NUCLEOTIDE SEQUENCE</scope>
    <source>
        <strain evidence="2">cv. G1812</strain>
    </source>
</reference>
<name>A0A8R7U6N3_TRIUA</name>
<dbReference type="Gramene" id="TuG1812G0400001413.01.T05">
    <property type="protein sequence ID" value="TuG1812G0400001413.01.T05.cds270168"/>
    <property type="gene ID" value="TuG1812G0400001413.01"/>
</dbReference>
<sequence>MVVKLDRARGVWFVVSFVDDHNHVMARPNEVCFLWSHRRIGDGTRAEILGMQGVGISKHIMVDNFISRCGLYEKCGLIRRDVYNLCCWEKMKLIAKGDAETAVGIMRSRKQKDPDFFEYVLDKEARLKCMFWCDA</sequence>